<name>A0A653KXY6_AERVE</name>
<sequence>MRAGAGRYPQAADARLWPPAAGLHRFSRLAPDYIRQGVLALASHTGWSLAEISALRTSRFIWWIKGLPKDDG</sequence>
<reference evidence="1 2" key="1">
    <citation type="submission" date="2019-10" db="EMBL/GenBank/DDBJ databases">
        <authorList>
            <person name="Karimi E."/>
        </authorList>
    </citation>
    <scope>NUCLEOTIDE SEQUENCE [LARGE SCALE GENOMIC DNA]</scope>
    <source>
        <strain evidence="1">Aeromonas sp. 8C</strain>
    </source>
</reference>
<dbReference type="AlphaFoldDB" id="A0A653KXY6"/>
<organism evidence="1 2">
    <name type="scientific">Aeromonas veronii</name>
    <dbReference type="NCBI Taxonomy" id="654"/>
    <lineage>
        <taxon>Bacteria</taxon>
        <taxon>Pseudomonadati</taxon>
        <taxon>Pseudomonadota</taxon>
        <taxon>Gammaproteobacteria</taxon>
        <taxon>Aeromonadales</taxon>
        <taxon>Aeromonadaceae</taxon>
        <taxon>Aeromonas</taxon>
    </lineage>
</organism>
<proteinExistence type="predicted"/>
<gene>
    <name evidence="1" type="ORF">AERO8C_160233</name>
</gene>
<evidence type="ECO:0000313" key="2">
    <source>
        <dbReference type="Proteomes" id="UP000439123"/>
    </source>
</evidence>
<protein>
    <submittedName>
        <fullName evidence="1">Uncharacterized protein</fullName>
    </submittedName>
</protein>
<accession>A0A653KXY6</accession>
<dbReference type="Proteomes" id="UP000439123">
    <property type="component" value="Unassembled WGS sequence"/>
</dbReference>
<evidence type="ECO:0000313" key="1">
    <source>
        <dbReference type="EMBL" id="VXA84080.1"/>
    </source>
</evidence>
<dbReference type="EMBL" id="CABWLC010000008">
    <property type="protein sequence ID" value="VXA84080.1"/>
    <property type="molecule type" value="Genomic_DNA"/>
</dbReference>